<feature type="signal peptide" evidence="2">
    <location>
        <begin position="1"/>
        <end position="32"/>
    </location>
</feature>
<evidence type="ECO:0000256" key="1">
    <source>
        <dbReference type="SAM" id="Phobius"/>
    </source>
</evidence>
<feature type="chain" id="PRO_5037587591" description="DUF4142 domain-containing protein" evidence="2">
    <location>
        <begin position="33"/>
        <end position="245"/>
    </location>
</feature>
<gene>
    <name evidence="4" type="ORF">Ari01nite_28820</name>
</gene>
<keyword evidence="1" id="KW-0472">Membrane</keyword>
<comment type="caution">
    <text evidence="4">The sequence shown here is derived from an EMBL/GenBank/DDBJ whole genome shotgun (WGS) entry which is preliminary data.</text>
</comment>
<evidence type="ECO:0000256" key="2">
    <source>
        <dbReference type="SAM" id="SignalP"/>
    </source>
</evidence>
<accession>A0A919JXP3</accession>
<keyword evidence="2" id="KW-0732">Signal</keyword>
<dbReference type="AlphaFoldDB" id="A0A919JXP3"/>
<organism evidence="4 5">
    <name type="scientific">Paractinoplanes rishiriensis</name>
    <dbReference type="NCBI Taxonomy" id="1050105"/>
    <lineage>
        <taxon>Bacteria</taxon>
        <taxon>Bacillati</taxon>
        <taxon>Actinomycetota</taxon>
        <taxon>Actinomycetes</taxon>
        <taxon>Micromonosporales</taxon>
        <taxon>Micromonosporaceae</taxon>
        <taxon>Paractinoplanes</taxon>
    </lineage>
</organism>
<protein>
    <recommendedName>
        <fullName evidence="3">DUF4142 domain-containing protein</fullName>
    </recommendedName>
</protein>
<dbReference type="Pfam" id="PF13628">
    <property type="entry name" value="DUF4142"/>
    <property type="match status" value="1"/>
</dbReference>
<feature type="domain" description="DUF4142" evidence="3">
    <location>
        <begin position="39"/>
        <end position="164"/>
    </location>
</feature>
<dbReference type="InterPro" id="IPR025419">
    <property type="entry name" value="DUF4142"/>
</dbReference>
<evidence type="ECO:0000313" key="5">
    <source>
        <dbReference type="Proteomes" id="UP000636960"/>
    </source>
</evidence>
<keyword evidence="5" id="KW-1185">Reference proteome</keyword>
<keyword evidence="1" id="KW-1133">Transmembrane helix</keyword>
<dbReference type="Proteomes" id="UP000636960">
    <property type="component" value="Unassembled WGS sequence"/>
</dbReference>
<evidence type="ECO:0000259" key="3">
    <source>
        <dbReference type="Pfam" id="PF13628"/>
    </source>
</evidence>
<dbReference type="EMBL" id="BOMV01000028">
    <property type="protein sequence ID" value="GIE95417.1"/>
    <property type="molecule type" value="Genomic_DNA"/>
</dbReference>
<dbReference type="RefSeq" id="WP_203781716.1">
    <property type="nucleotide sequence ID" value="NZ_BOMV01000028.1"/>
</dbReference>
<reference evidence="4" key="1">
    <citation type="submission" date="2021-01" db="EMBL/GenBank/DDBJ databases">
        <title>Whole genome shotgun sequence of Actinoplanes rishiriensis NBRC 108556.</title>
        <authorList>
            <person name="Komaki H."/>
            <person name="Tamura T."/>
        </authorList>
    </citation>
    <scope>NUCLEOTIDE SEQUENCE</scope>
    <source>
        <strain evidence="4">NBRC 108556</strain>
    </source>
</reference>
<feature type="transmembrane region" description="Helical" evidence="1">
    <location>
        <begin position="215"/>
        <end position="233"/>
    </location>
</feature>
<evidence type="ECO:0000313" key="4">
    <source>
        <dbReference type="EMBL" id="GIE95417.1"/>
    </source>
</evidence>
<sequence length="245" mass="26205">MTISRLPHAARAVTTLLAALAGTLLVPAPAQAAGPVSATDRDFVAQAHNTATFAVAASELAETSGAGTQIQTIGRKVLEQDRQLADRVRTAATRLQIVLPTPTGTDLATLETSSGEDFAAAYIDRLRTSDGSLLELAVTVRVHTRNDVIRDLAHRTASTMMAQLPLLESSGMVDFMALPAQTLATARAAARPGPNADPEMLSQARSGDGFLWPRWPVALLVLALALLIAWSTWRRITNPPRHRRH</sequence>
<name>A0A919JXP3_9ACTN</name>
<keyword evidence="1" id="KW-0812">Transmembrane</keyword>
<proteinExistence type="predicted"/>